<dbReference type="InterPro" id="IPR008255">
    <property type="entry name" value="Pyr_nucl-diS_OxRdtase_2_AS"/>
</dbReference>
<evidence type="ECO:0000256" key="6">
    <source>
        <dbReference type="ARBA" id="ARBA00023284"/>
    </source>
</evidence>
<dbReference type="InterPro" id="IPR005982">
    <property type="entry name" value="Thioredox_Rdtase"/>
</dbReference>
<name>A0A927UE36_9FIRM</name>
<dbReference type="AlphaFoldDB" id="A0A927UE36"/>
<dbReference type="EMBL" id="SVER01000026">
    <property type="protein sequence ID" value="MBE5920187.1"/>
    <property type="molecule type" value="Genomic_DNA"/>
</dbReference>
<feature type="domain" description="FAD/NAD(P)-binding" evidence="9">
    <location>
        <begin position="5"/>
        <end position="292"/>
    </location>
</feature>
<keyword evidence="8" id="KW-0521">NADP</keyword>
<comment type="catalytic activity">
    <reaction evidence="7">
        <text>[thioredoxin]-dithiol + NADP(+) = [thioredoxin]-disulfide + NADPH + H(+)</text>
        <dbReference type="Rhea" id="RHEA:20345"/>
        <dbReference type="Rhea" id="RHEA-COMP:10698"/>
        <dbReference type="Rhea" id="RHEA-COMP:10700"/>
        <dbReference type="ChEBI" id="CHEBI:15378"/>
        <dbReference type="ChEBI" id="CHEBI:29950"/>
        <dbReference type="ChEBI" id="CHEBI:50058"/>
        <dbReference type="ChEBI" id="CHEBI:57783"/>
        <dbReference type="ChEBI" id="CHEBI:58349"/>
        <dbReference type="EC" id="1.8.1.9"/>
    </reaction>
</comment>
<evidence type="ECO:0000313" key="10">
    <source>
        <dbReference type="EMBL" id="MBE5920187.1"/>
    </source>
</evidence>
<dbReference type="GO" id="GO:0004791">
    <property type="term" value="F:thioredoxin-disulfide reductase (NADPH) activity"/>
    <property type="evidence" value="ECO:0007669"/>
    <property type="project" value="UniProtKB-UniRule"/>
</dbReference>
<evidence type="ECO:0000256" key="4">
    <source>
        <dbReference type="ARBA" id="ARBA00023002"/>
    </source>
</evidence>
<dbReference type="NCBIfam" id="TIGR01292">
    <property type="entry name" value="TRX_reduct"/>
    <property type="match status" value="1"/>
</dbReference>
<evidence type="ECO:0000259" key="9">
    <source>
        <dbReference type="Pfam" id="PF07992"/>
    </source>
</evidence>
<organism evidence="10 11">
    <name type="scientific">Pseudobutyrivibrio ruminis</name>
    <dbReference type="NCBI Taxonomy" id="46206"/>
    <lineage>
        <taxon>Bacteria</taxon>
        <taxon>Bacillati</taxon>
        <taxon>Bacillota</taxon>
        <taxon>Clostridia</taxon>
        <taxon>Lachnospirales</taxon>
        <taxon>Lachnospiraceae</taxon>
        <taxon>Pseudobutyrivibrio</taxon>
    </lineage>
</organism>
<dbReference type="PRINTS" id="PR00368">
    <property type="entry name" value="FADPNR"/>
</dbReference>
<evidence type="ECO:0000256" key="5">
    <source>
        <dbReference type="ARBA" id="ARBA00023157"/>
    </source>
</evidence>
<evidence type="ECO:0000256" key="2">
    <source>
        <dbReference type="ARBA" id="ARBA00022630"/>
    </source>
</evidence>
<dbReference type="PRINTS" id="PR00469">
    <property type="entry name" value="PNDRDTASEII"/>
</dbReference>
<dbReference type="GO" id="GO:0005737">
    <property type="term" value="C:cytoplasm"/>
    <property type="evidence" value="ECO:0007669"/>
    <property type="project" value="InterPro"/>
</dbReference>
<comment type="cofactor">
    <cofactor evidence="8">
        <name>FAD</name>
        <dbReference type="ChEBI" id="CHEBI:57692"/>
    </cofactor>
    <text evidence="8">Binds 1 FAD per subunit.</text>
</comment>
<keyword evidence="2 7" id="KW-0285">Flavoprotein</keyword>
<comment type="subunit">
    <text evidence="7">Homodimer.</text>
</comment>
<reference evidence="10" key="1">
    <citation type="submission" date="2019-04" db="EMBL/GenBank/DDBJ databases">
        <title>Evolution of Biomass-Degrading Anaerobic Consortia Revealed by Metagenomics.</title>
        <authorList>
            <person name="Peng X."/>
        </authorList>
    </citation>
    <scope>NUCLEOTIDE SEQUENCE</scope>
    <source>
        <strain evidence="10">SIG311</strain>
    </source>
</reference>
<evidence type="ECO:0000256" key="1">
    <source>
        <dbReference type="ARBA" id="ARBA00009333"/>
    </source>
</evidence>
<evidence type="ECO:0000256" key="8">
    <source>
        <dbReference type="RuleBase" id="RU003881"/>
    </source>
</evidence>
<comment type="similarity">
    <text evidence="1 7">Belongs to the class-II pyridine nucleotide-disulfide oxidoreductase family.</text>
</comment>
<keyword evidence="3 7" id="KW-0274">FAD</keyword>
<keyword evidence="5" id="KW-1015">Disulfide bond</keyword>
<protein>
    <recommendedName>
        <fullName evidence="7">Thioredoxin reductase</fullName>
        <ecNumber evidence="7">1.8.1.9</ecNumber>
    </recommendedName>
</protein>
<evidence type="ECO:0000256" key="7">
    <source>
        <dbReference type="RuleBase" id="RU003880"/>
    </source>
</evidence>
<sequence>MIMIYDVIIIGAGPAGLAAGIYGKRAGFNILILDTSSISGGQILNTYEIDNYPGFPGASGQEVADAMRQHCDKLGVEFARGRVTSIIDNGSTKDLVTKKNTYTAKSIIIATGASNKKLGCPGEEELSGMGVSYCATCDGAFFKEKQVAVVGGGDVALEDAIYLSRFCTKVYLIHRRDEFRGAKVLQDQVKSTDNIEIIYDTVVNSINGTQSVESITVQNTKTDSSSELKVDGIFIAVGTVPNTQILSGLVQMDDKGYVIADETCKTSCPGVFVAGDVRTKPLRQVLTATADGANAIASIQKYFSE</sequence>
<keyword evidence="4 7" id="KW-0560">Oxidoreductase</keyword>
<gene>
    <name evidence="10" type="primary">trxB</name>
    <name evidence="10" type="ORF">E7272_10135</name>
</gene>
<dbReference type="GO" id="GO:0019430">
    <property type="term" value="P:removal of superoxide radicals"/>
    <property type="evidence" value="ECO:0007669"/>
    <property type="project" value="UniProtKB-UniRule"/>
</dbReference>
<dbReference type="Gene3D" id="3.50.50.60">
    <property type="entry name" value="FAD/NAD(P)-binding domain"/>
    <property type="match status" value="2"/>
</dbReference>
<dbReference type="SUPFAM" id="SSF51905">
    <property type="entry name" value="FAD/NAD(P)-binding domain"/>
    <property type="match status" value="1"/>
</dbReference>
<keyword evidence="6 7" id="KW-0676">Redox-active center</keyword>
<evidence type="ECO:0000256" key="3">
    <source>
        <dbReference type="ARBA" id="ARBA00022827"/>
    </source>
</evidence>
<dbReference type="InterPro" id="IPR036188">
    <property type="entry name" value="FAD/NAD-bd_sf"/>
</dbReference>
<dbReference type="EC" id="1.8.1.9" evidence="7"/>
<dbReference type="Proteomes" id="UP000766246">
    <property type="component" value="Unassembled WGS sequence"/>
</dbReference>
<evidence type="ECO:0000313" key="11">
    <source>
        <dbReference type="Proteomes" id="UP000766246"/>
    </source>
</evidence>
<dbReference type="Pfam" id="PF07992">
    <property type="entry name" value="Pyr_redox_2"/>
    <property type="match status" value="1"/>
</dbReference>
<dbReference type="InterPro" id="IPR023753">
    <property type="entry name" value="FAD/NAD-binding_dom"/>
</dbReference>
<dbReference type="PANTHER" id="PTHR48105">
    <property type="entry name" value="THIOREDOXIN REDUCTASE 1-RELATED-RELATED"/>
    <property type="match status" value="1"/>
</dbReference>
<proteinExistence type="inferred from homology"/>
<dbReference type="PROSITE" id="PS00573">
    <property type="entry name" value="PYRIDINE_REDOX_2"/>
    <property type="match status" value="1"/>
</dbReference>
<dbReference type="InterPro" id="IPR050097">
    <property type="entry name" value="Ferredoxin-NADP_redctase_2"/>
</dbReference>
<comment type="caution">
    <text evidence="10">The sequence shown here is derived from an EMBL/GenBank/DDBJ whole genome shotgun (WGS) entry which is preliminary data.</text>
</comment>
<accession>A0A927UE36</accession>